<dbReference type="SUPFAM" id="SSF55347">
    <property type="entry name" value="Glyceraldehyde-3-phosphate dehydrogenase-like, C-terminal domain"/>
    <property type="match status" value="1"/>
</dbReference>
<protein>
    <recommendedName>
        <fullName evidence="3">D-xylose 1-dehydrogenase (NADP(+), D-xylono-1,5-lactone-forming)</fullName>
        <ecNumber evidence="3">1.1.1.179</ecNumber>
    </recommendedName>
    <alternativeName>
        <fullName evidence="4">D-xylose-NADP dehydrogenase</fullName>
    </alternativeName>
</protein>
<dbReference type="Pfam" id="PF01408">
    <property type="entry name" value="GFO_IDH_MocA"/>
    <property type="match status" value="1"/>
</dbReference>
<dbReference type="GO" id="GO:0047837">
    <property type="term" value="F:D-xylose 1-dehydrogenase (NADP+) activity"/>
    <property type="evidence" value="ECO:0007669"/>
    <property type="project" value="UniProtKB-EC"/>
</dbReference>
<dbReference type="EC" id="1.1.1.179" evidence="3"/>
<dbReference type="InterPro" id="IPR050984">
    <property type="entry name" value="Gfo/Idh/MocA_domain"/>
</dbReference>
<dbReference type="Proteomes" id="UP000019804">
    <property type="component" value="Unassembled WGS sequence"/>
</dbReference>
<dbReference type="RefSeq" id="XP_040639690.1">
    <property type="nucleotide sequence ID" value="XM_040787323.1"/>
</dbReference>
<evidence type="ECO:0000256" key="2">
    <source>
        <dbReference type="ARBA" id="ARBA00023002"/>
    </source>
</evidence>
<dbReference type="InterPro" id="IPR036291">
    <property type="entry name" value="NAD(P)-bd_dom_sf"/>
</dbReference>
<dbReference type="Gene3D" id="3.40.50.720">
    <property type="entry name" value="NAD(P)-binding Rossmann-like Domain"/>
    <property type="match status" value="1"/>
</dbReference>
<proteinExistence type="inferred from homology"/>
<dbReference type="OrthoDB" id="6417021at2759"/>
<dbReference type="HOGENOM" id="CLU_023194_5_2_1"/>
<sequence length="401" mass="45130">MALVVQAFTFLHQYIYTRLHPTPSKSPEALKVGVISSAQINAAALIHPAESHPSVILYAIASRDISTAQKAKEQYNFTKAYSSYEDLLDDPEIDFVYISTPNGLHYEWAAKSLKAGKHVLCEKPFTSNAAEAKELMELAKDRGLVIEEAFHWQFHPAAHAWRQLLDSRKYGNILRTNAIMTASPAVPESDIRWKFDLGGGSLMDMTYALSFTRYALHASTPKQIVSVSVRPSRGDPRVDEAMYAHVDFEAPNGGDVHSRIYTDMARHKLGYVIPRFWELPSIEVETEKAIILFYNAMMPHLYHYITIVEKTTGETKTIKQYSGGPLWGKVTTSTGEKGGNHYWSTYRWQLEAFVDAVKGNTPAFWVANQDSIWQMECIDSMYKAAGLPIRPSKEVSSKKGK</sequence>
<dbReference type="InterPro" id="IPR000683">
    <property type="entry name" value="Gfo/Idh/MocA-like_OxRdtase_N"/>
</dbReference>
<keyword evidence="8" id="KW-1185">Reference proteome</keyword>
<evidence type="ECO:0000259" key="6">
    <source>
        <dbReference type="Pfam" id="PF01408"/>
    </source>
</evidence>
<dbReference type="Gene3D" id="3.30.360.10">
    <property type="entry name" value="Dihydrodipicolinate Reductase, domain 2"/>
    <property type="match status" value="1"/>
</dbReference>
<reference evidence="8" key="1">
    <citation type="journal article" date="2014" name="Nat. Commun.">
        <title>Genomic adaptations of the halophilic Dead Sea filamentous fungus Eurotium rubrum.</title>
        <authorList>
            <person name="Kis-Papo T."/>
            <person name="Weig A.R."/>
            <person name="Riley R."/>
            <person name="Persoh D."/>
            <person name="Salamov A."/>
            <person name="Sun H."/>
            <person name="Lipzen A."/>
            <person name="Wasser S.P."/>
            <person name="Rambold G."/>
            <person name="Grigoriev I.V."/>
            <person name="Nevo E."/>
        </authorList>
    </citation>
    <scope>NUCLEOTIDE SEQUENCE [LARGE SCALE GENOMIC DNA]</scope>
    <source>
        <strain evidence="8">CBS 135680</strain>
    </source>
</reference>
<evidence type="ECO:0000313" key="7">
    <source>
        <dbReference type="EMBL" id="EYE96002.1"/>
    </source>
</evidence>
<evidence type="ECO:0000313" key="8">
    <source>
        <dbReference type="Proteomes" id="UP000019804"/>
    </source>
</evidence>
<keyword evidence="2" id="KW-0560">Oxidoreductase</keyword>
<dbReference type="AlphaFoldDB" id="A0A017SGC8"/>
<evidence type="ECO:0000256" key="4">
    <source>
        <dbReference type="ARBA" id="ARBA00042988"/>
    </source>
</evidence>
<dbReference type="PANTHER" id="PTHR22604">
    <property type="entry name" value="OXIDOREDUCTASES"/>
    <property type="match status" value="1"/>
</dbReference>
<dbReference type="SUPFAM" id="SSF51735">
    <property type="entry name" value="NAD(P)-binding Rossmann-fold domains"/>
    <property type="match status" value="1"/>
</dbReference>
<dbReference type="GeneID" id="63702447"/>
<comment type="similarity">
    <text evidence="1">Belongs to the Gfo/Idh/MocA family.</text>
</comment>
<dbReference type="GO" id="GO:0000166">
    <property type="term" value="F:nucleotide binding"/>
    <property type="evidence" value="ECO:0007669"/>
    <property type="project" value="InterPro"/>
</dbReference>
<dbReference type="PANTHER" id="PTHR22604:SF105">
    <property type="entry name" value="TRANS-1,2-DIHYDROBENZENE-1,2-DIOL DEHYDROGENASE"/>
    <property type="match status" value="1"/>
</dbReference>
<dbReference type="EMBL" id="KK088420">
    <property type="protein sequence ID" value="EYE96002.1"/>
    <property type="molecule type" value="Genomic_DNA"/>
</dbReference>
<gene>
    <name evidence="7" type="ORF">EURHEDRAFT_536128</name>
</gene>
<accession>A0A017SGC8</accession>
<feature type="domain" description="Gfo/Idh/MocA-like oxidoreductase N-terminal" evidence="6">
    <location>
        <begin position="31"/>
        <end position="146"/>
    </location>
</feature>
<evidence type="ECO:0000256" key="5">
    <source>
        <dbReference type="ARBA" id="ARBA00049233"/>
    </source>
</evidence>
<organism evidence="7 8">
    <name type="scientific">Aspergillus ruber (strain CBS 135680)</name>
    <dbReference type="NCBI Taxonomy" id="1388766"/>
    <lineage>
        <taxon>Eukaryota</taxon>
        <taxon>Fungi</taxon>
        <taxon>Dikarya</taxon>
        <taxon>Ascomycota</taxon>
        <taxon>Pezizomycotina</taxon>
        <taxon>Eurotiomycetes</taxon>
        <taxon>Eurotiomycetidae</taxon>
        <taxon>Eurotiales</taxon>
        <taxon>Aspergillaceae</taxon>
        <taxon>Aspergillus</taxon>
        <taxon>Aspergillus subgen. Aspergillus</taxon>
    </lineage>
</organism>
<name>A0A017SGC8_ASPRC</name>
<evidence type="ECO:0000256" key="1">
    <source>
        <dbReference type="ARBA" id="ARBA00010928"/>
    </source>
</evidence>
<dbReference type="STRING" id="1388766.A0A017SGC8"/>
<evidence type="ECO:0000256" key="3">
    <source>
        <dbReference type="ARBA" id="ARBA00038984"/>
    </source>
</evidence>
<comment type="catalytic activity">
    <reaction evidence="5">
        <text>D-xylose + NADP(+) = D-xylono-1,5-lactone + NADPH + H(+)</text>
        <dbReference type="Rhea" id="RHEA:22000"/>
        <dbReference type="ChEBI" id="CHEBI:15378"/>
        <dbReference type="ChEBI" id="CHEBI:15867"/>
        <dbReference type="ChEBI" id="CHEBI:53455"/>
        <dbReference type="ChEBI" id="CHEBI:57783"/>
        <dbReference type="ChEBI" id="CHEBI:58349"/>
        <dbReference type="EC" id="1.1.1.179"/>
    </reaction>
</comment>